<reference evidence="2" key="1">
    <citation type="journal article" date="2021" name="Sci. Adv.">
        <title>The American lobster genome reveals insights on longevity, neural, and immune adaptations.</title>
        <authorList>
            <person name="Polinski J.M."/>
            <person name="Zimin A.V."/>
            <person name="Clark K.F."/>
            <person name="Kohn A.B."/>
            <person name="Sadowski N."/>
            <person name="Timp W."/>
            <person name="Ptitsyn A."/>
            <person name="Khanna P."/>
            <person name="Romanova D.Y."/>
            <person name="Williams P."/>
            <person name="Greenwood S.J."/>
            <person name="Moroz L.L."/>
            <person name="Walt D.R."/>
            <person name="Bodnar A.G."/>
        </authorList>
    </citation>
    <scope>NUCLEOTIDE SEQUENCE</scope>
    <source>
        <strain evidence="2">GMGI-L3</strain>
    </source>
</reference>
<gene>
    <name evidence="2" type="ORF">Hamer_G019348</name>
</gene>
<sequence>MRRLVVIVAVLLVMARLGENRRLEQSAVDVHNHDYMEDSLTVNDNLFSRLLRNGISYMPVKCNECEALRNGRCYEVSGCQTSPISFLKFLQNSHAILV</sequence>
<evidence type="ECO:0000313" key="3">
    <source>
        <dbReference type="Proteomes" id="UP000747542"/>
    </source>
</evidence>
<evidence type="ECO:0000256" key="1">
    <source>
        <dbReference type="SAM" id="SignalP"/>
    </source>
</evidence>
<dbReference type="Proteomes" id="UP000747542">
    <property type="component" value="Unassembled WGS sequence"/>
</dbReference>
<feature type="chain" id="PRO_5035290383" evidence="1">
    <location>
        <begin position="21"/>
        <end position="98"/>
    </location>
</feature>
<dbReference type="AlphaFoldDB" id="A0A8J5JV15"/>
<evidence type="ECO:0000313" key="2">
    <source>
        <dbReference type="EMBL" id="KAG7162633.1"/>
    </source>
</evidence>
<keyword evidence="3" id="KW-1185">Reference proteome</keyword>
<feature type="signal peptide" evidence="1">
    <location>
        <begin position="1"/>
        <end position="20"/>
    </location>
</feature>
<proteinExistence type="predicted"/>
<dbReference type="EMBL" id="JAHLQT010027477">
    <property type="protein sequence ID" value="KAG7162633.1"/>
    <property type="molecule type" value="Genomic_DNA"/>
</dbReference>
<keyword evidence="1" id="KW-0732">Signal</keyword>
<organism evidence="2 3">
    <name type="scientific">Homarus americanus</name>
    <name type="common">American lobster</name>
    <dbReference type="NCBI Taxonomy" id="6706"/>
    <lineage>
        <taxon>Eukaryota</taxon>
        <taxon>Metazoa</taxon>
        <taxon>Ecdysozoa</taxon>
        <taxon>Arthropoda</taxon>
        <taxon>Crustacea</taxon>
        <taxon>Multicrustacea</taxon>
        <taxon>Malacostraca</taxon>
        <taxon>Eumalacostraca</taxon>
        <taxon>Eucarida</taxon>
        <taxon>Decapoda</taxon>
        <taxon>Pleocyemata</taxon>
        <taxon>Astacidea</taxon>
        <taxon>Nephropoidea</taxon>
        <taxon>Nephropidae</taxon>
        <taxon>Homarus</taxon>
    </lineage>
</organism>
<accession>A0A8J5JV15</accession>
<comment type="caution">
    <text evidence="2">The sequence shown here is derived from an EMBL/GenBank/DDBJ whole genome shotgun (WGS) entry which is preliminary data.</text>
</comment>
<protein>
    <submittedName>
        <fullName evidence="2">Uncharacterized protein</fullName>
    </submittedName>
</protein>
<name>A0A8J5JV15_HOMAM</name>